<keyword evidence="10" id="KW-0206">Cytoskeleton</keyword>
<evidence type="ECO:0000313" key="13">
    <source>
        <dbReference type="EMBL" id="GHP03520.1"/>
    </source>
</evidence>
<keyword evidence="4" id="KW-0547">Nucleotide-binding</keyword>
<evidence type="ECO:0000259" key="12">
    <source>
        <dbReference type="Pfam" id="PF12780"/>
    </source>
</evidence>
<dbReference type="GO" id="GO:0007018">
    <property type="term" value="P:microtubule-based movement"/>
    <property type="evidence" value="ECO:0007669"/>
    <property type="project" value="InterPro"/>
</dbReference>
<evidence type="ECO:0000256" key="5">
    <source>
        <dbReference type="ARBA" id="ARBA00022840"/>
    </source>
</evidence>
<comment type="caution">
    <text evidence="13">The sequence shown here is derived from an EMBL/GenBank/DDBJ whole genome shotgun (WGS) entry which is preliminary data.</text>
</comment>
<dbReference type="GO" id="GO:0005524">
    <property type="term" value="F:ATP binding"/>
    <property type="evidence" value="ECO:0007669"/>
    <property type="project" value="UniProtKB-KW"/>
</dbReference>
<keyword evidence="9" id="KW-0505">Motor protein</keyword>
<dbReference type="GO" id="GO:0005874">
    <property type="term" value="C:microtubule"/>
    <property type="evidence" value="ECO:0007669"/>
    <property type="project" value="UniProtKB-KW"/>
</dbReference>
<dbReference type="GO" id="GO:0051959">
    <property type="term" value="F:dynein light intermediate chain binding"/>
    <property type="evidence" value="ECO:0007669"/>
    <property type="project" value="InterPro"/>
</dbReference>
<reference evidence="13" key="1">
    <citation type="submission" date="2020-10" db="EMBL/GenBank/DDBJ databases">
        <title>Unveiling of a novel bifunctional photoreceptor, Dualchrome1, isolated from a cosmopolitan green alga.</title>
        <authorList>
            <person name="Suzuki S."/>
            <person name="Kawachi M."/>
        </authorList>
    </citation>
    <scope>NUCLEOTIDE SEQUENCE</scope>
    <source>
        <strain evidence="13">NIES 2893</strain>
    </source>
</reference>
<keyword evidence="2" id="KW-0963">Cytoplasm</keyword>
<dbReference type="Gene3D" id="1.20.920.30">
    <property type="match status" value="1"/>
</dbReference>
<gene>
    <name evidence="13" type="ORF">PPROV_000227500</name>
</gene>
<organism evidence="13 14">
    <name type="scientific">Pycnococcus provasolii</name>
    <dbReference type="NCBI Taxonomy" id="41880"/>
    <lineage>
        <taxon>Eukaryota</taxon>
        <taxon>Viridiplantae</taxon>
        <taxon>Chlorophyta</taxon>
        <taxon>Pseudoscourfieldiophyceae</taxon>
        <taxon>Pseudoscourfieldiales</taxon>
        <taxon>Pycnococcaceae</taxon>
        <taxon>Pycnococcus</taxon>
    </lineage>
</organism>
<evidence type="ECO:0000256" key="6">
    <source>
        <dbReference type="ARBA" id="ARBA00023017"/>
    </source>
</evidence>
<evidence type="ECO:0000256" key="9">
    <source>
        <dbReference type="ARBA" id="ARBA00023175"/>
    </source>
</evidence>
<evidence type="ECO:0000256" key="10">
    <source>
        <dbReference type="ARBA" id="ARBA00023212"/>
    </source>
</evidence>
<dbReference type="InterPro" id="IPR026983">
    <property type="entry name" value="DHC"/>
</dbReference>
<evidence type="ECO:0000256" key="11">
    <source>
        <dbReference type="ARBA" id="ARBA00023273"/>
    </source>
</evidence>
<evidence type="ECO:0000256" key="3">
    <source>
        <dbReference type="ARBA" id="ARBA00022701"/>
    </source>
</evidence>
<feature type="domain" description="Dynein heavy chain AAA module D4" evidence="12">
    <location>
        <begin position="1"/>
        <end position="247"/>
    </location>
</feature>
<evidence type="ECO:0000256" key="8">
    <source>
        <dbReference type="ARBA" id="ARBA00023069"/>
    </source>
</evidence>
<name>A0A830HC99_9CHLO</name>
<keyword evidence="8" id="KW-0969">Cilium</keyword>
<dbReference type="Gene3D" id="3.40.50.300">
    <property type="entry name" value="P-loop containing nucleotide triphosphate hydrolases"/>
    <property type="match status" value="1"/>
</dbReference>
<dbReference type="InterPro" id="IPR024317">
    <property type="entry name" value="Dynein_heavy_chain_D4_dom"/>
</dbReference>
<dbReference type="GO" id="GO:0030286">
    <property type="term" value="C:dynein complex"/>
    <property type="evidence" value="ECO:0007669"/>
    <property type="project" value="UniProtKB-KW"/>
</dbReference>
<evidence type="ECO:0000256" key="2">
    <source>
        <dbReference type="ARBA" id="ARBA00022490"/>
    </source>
</evidence>
<proteinExistence type="predicted"/>
<dbReference type="AlphaFoldDB" id="A0A830HC99"/>
<evidence type="ECO:0000256" key="7">
    <source>
        <dbReference type="ARBA" id="ARBA00023054"/>
    </source>
</evidence>
<dbReference type="OrthoDB" id="535379at2759"/>
<keyword evidence="6" id="KW-0243">Dynein</keyword>
<evidence type="ECO:0000256" key="4">
    <source>
        <dbReference type="ARBA" id="ARBA00022741"/>
    </source>
</evidence>
<evidence type="ECO:0000313" key="14">
    <source>
        <dbReference type="Proteomes" id="UP000660262"/>
    </source>
</evidence>
<accession>A0A830HC99</accession>
<dbReference type="PANTHER" id="PTHR22878:SF68">
    <property type="entry name" value="DYNEIN HEAVY CHAIN 6, AXONEMAL-LIKE"/>
    <property type="match status" value="1"/>
</dbReference>
<keyword evidence="7" id="KW-0175">Coiled coil</keyword>
<dbReference type="Pfam" id="PF12780">
    <property type="entry name" value="AAA_8"/>
    <property type="match status" value="1"/>
</dbReference>
<evidence type="ECO:0000256" key="1">
    <source>
        <dbReference type="ARBA" id="ARBA00004430"/>
    </source>
</evidence>
<sequence length="248" mass="28240">MEHISRICRVIKQPSGHALLVGLGGSGRQSLTKLAAYMEEYELFSIEISKQYGKTEWSDDLKKVIRMAGELGKKTCFLFSDSQIGWEGMVEDISNILNTAEVPNLLDGGDFATIFENIRPKAKAAGMDKDRTAMYNFFLKEVKKNLHICFCMSPVGDAFRDRLRKFPTLVNCVTIDWFAQWPADALETVAAFFFANLDFKENVKGALVKVAVKFHESVHKLAIKFLSEERRHYYVTPTSYLELINLYL</sequence>
<keyword evidence="14" id="KW-1185">Reference proteome</keyword>
<dbReference type="PANTHER" id="PTHR22878">
    <property type="entry name" value="DYNEIN HEAVY CHAIN 6, AXONEMAL-LIKE-RELATED"/>
    <property type="match status" value="1"/>
</dbReference>
<dbReference type="Proteomes" id="UP000660262">
    <property type="component" value="Unassembled WGS sequence"/>
</dbReference>
<dbReference type="Gene3D" id="1.20.920.20">
    <property type="match status" value="1"/>
</dbReference>
<dbReference type="GO" id="GO:0045505">
    <property type="term" value="F:dynein intermediate chain binding"/>
    <property type="evidence" value="ECO:0007669"/>
    <property type="project" value="InterPro"/>
</dbReference>
<keyword evidence="5" id="KW-0067">ATP-binding</keyword>
<keyword evidence="3" id="KW-0493">Microtubule</keyword>
<dbReference type="EMBL" id="BNJQ01000005">
    <property type="protein sequence ID" value="GHP03520.1"/>
    <property type="molecule type" value="Genomic_DNA"/>
</dbReference>
<dbReference type="InterPro" id="IPR027417">
    <property type="entry name" value="P-loop_NTPase"/>
</dbReference>
<keyword evidence="11" id="KW-0966">Cell projection</keyword>
<protein>
    <recommendedName>
        <fullName evidence="12">Dynein heavy chain AAA module D4 domain-containing protein</fullName>
    </recommendedName>
</protein>
<dbReference type="GO" id="GO:0005930">
    <property type="term" value="C:axoneme"/>
    <property type="evidence" value="ECO:0007669"/>
    <property type="project" value="UniProtKB-SubCell"/>
</dbReference>
<comment type="subcellular location">
    <subcellularLocation>
        <location evidence="1">Cytoplasm</location>
        <location evidence="1">Cytoskeleton</location>
        <location evidence="1">Cilium axoneme</location>
    </subcellularLocation>
</comment>
<dbReference type="SUPFAM" id="SSF52540">
    <property type="entry name" value="P-loop containing nucleoside triphosphate hydrolases"/>
    <property type="match status" value="1"/>
</dbReference>
<dbReference type="FunFam" id="3.40.50.300:FF:002141">
    <property type="entry name" value="Dynein heavy chain"/>
    <property type="match status" value="1"/>
</dbReference>